<feature type="transmembrane region" description="Helical" evidence="1">
    <location>
        <begin position="85"/>
        <end position="105"/>
    </location>
</feature>
<proteinExistence type="predicted"/>
<protein>
    <submittedName>
        <fullName evidence="2">Uncharacterized protein</fullName>
    </submittedName>
</protein>
<evidence type="ECO:0000313" key="5">
    <source>
        <dbReference type="Proteomes" id="UP000232806"/>
    </source>
</evidence>
<dbReference type="GeneID" id="35126378"/>
<dbReference type="KEGG" id="msub:BK009_07765"/>
<sequence length="132" mass="15024">MKLNKKFIIVFIVLFYLLVIQRIITLYLFPDLGVTPINQLQQETLPYVMIIKIVLLLIALSMIPMFLVLKKNLGIAEFPISKEMFITLILLMSAIIPIASLLNIFLTGDLLFSSILIIYGVVFTIAIYAMEN</sequence>
<feature type="transmembrane region" description="Helical" evidence="1">
    <location>
        <begin position="111"/>
        <end position="130"/>
    </location>
</feature>
<keyword evidence="1" id="KW-0812">Transmembrane</keyword>
<accession>A0A2H4VRC3</accession>
<organism evidence="2 5">
    <name type="scientific">Methanobacterium subterraneum</name>
    <dbReference type="NCBI Taxonomy" id="59277"/>
    <lineage>
        <taxon>Archaea</taxon>
        <taxon>Methanobacteriati</taxon>
        <taxon>Methanobacteriota</taxon>
        <taxon>Methanomada group</taxon>
        <taxon>Methanobacteria</taxon>
        <taxon>Methanobacteriales</taxon>
        <taxon>Methanobacteriaceae</taxon>
        <taxon>Methanobacterium</taxon>
    </lineage>
</organism>
<keyword evidence="4" id="KW-1185">Reference proteome</keyword>
<dbReference type="AlphaFoldDB" id="A0A2H4VBT3"/>
<evidence type="ECO:0000313" key="3">
    <source>
        <dbReference type="EMBL" id="AUB60580.1"/>
    </source>
</evidence>
<evidence type="ECO:0000313" key="2">
    <source>
        <dbReference type="EMBL" id="AUB55557.1"/>
    </source>
</evidence>
<reference evidence="4 5" key="1">
    <citation type="submission" date="2016-10" db="EMBL/GenBank/DDBJ databases">
        <title>Comparative genomics between deep and shallow subseafloor isolates.</title>
        <authorList>
            <person name="Ishii S."/>
            <person name="Miller J.R."/>
            <person name="Sutton G."/>
            <person name="Suzuki S."/>
            <person name="Methe B."/>
            <person name="Inagaki F."/>
            <person name="Imachi H."/>
        </authorList>
    </citation>
    <scope>NUCLEOTIDE SEQUENCE [LARGE SCALE GENOMIC DNA]</scope>
    <source>
        <strain evidence="3 4">A8p</strain>
        <strain evidence="2 5">MO-MB1</strain>
    </source>
</reference>
<gene>
    <name evidence="2" type="ORF">BK007_05725</name>
    <name evidence="3" type="ORF">BK009_07765</name>
</gene>
<accession>A0A2H4VBT3</accession>
<feature type="transmembrane region" description="Helical" evidence="1">
    <location>
        <begin position="49"/>
        <end position="69"/>
    </location>
</feature>
<dbReference type="RefSeq" id="WP_100905536.1">
    <property type="nucleotide sequence ID" value="NZ_CP017768.1"/>
</dbReference>
<dbReference type="EMBL" id="CP017766">
    <property type="protein sequence ID" value="AUB55557.1"/>
    <property type="molecule type" value="Genomic_DNA"/>
</dbReference>
<dbReference type="Proteomes" id="UP000232806">
    <property type="component" value="Chromosome"/>
</dbReference>
<dbReference type="EMBL" id="CP017768">
    <property type="protein sequence ID" value="AUB60580.1"/>
    <property type="molecule type" value="Genomic_DNA"/>
</dbReference>
<evidence type="ECO:0000313" key="4">
    <source>
        <dbReference type="Proteomes" id="UP000232631"/>
    </source>
</evidence>
<keyword evidence="1" id="KW-0472">Membrane</keyword>
<feature type="transmembrane region" description="Helical" evidence="1">
    <location>
        <begin position="7"/>
        <end position="29"/>
    </location>
</feature>
<evidence type="ECO:0000256" key="1">
    <source>
        <dbReference type="SAM" id="Phobius"/>
    </source>
</evidence>
<name>A0A2H4VBT3_9EURY</name>
<keyword evidence="1" id="KW-1133">Transmembrane helix</keyword>
<dbReference type="Proteomes" id="UP000232631">
    <property type="component" value="Chromosome"/>
</dbReference>